<dbReference type="EMBL" id="FWXZ01000004">
    <property type="protein sequence ID" value="SMC72600.1"/>
    <property type="molecule type" value="Genomic_DNA"/>
</dbReference>
<accession>A0AC61PMY1</accession>
<keyword evidence="1" id="KW-0645">Protease</keyword>
<keyword evidence="2" id="KW-1185">Reference proteome</keyword>
<evidence type="ECO:0000313" key="2">
    <source>
        <dbReference type="Proteomes" id="UP000192328"/>
    </source>
</evidence>
<keyword evidence="1" id="KW-0378">Hydrolase</keyword>
<evidence type="ECO:0000313" key="1">
    <source>
        <dbReference type="EMBL" id="SMC72600.1"/>
    </source>
</evidence>
<dbReference type="Proteomes" id="UP000192328">
    <property type="component" value="Unassembled WGS sequence"/>
</dbReference>
<protein>
    <submittedName>
        <fullName evidence="1">Protease</fullName>
    </submittedName>
</protein>
<sequence>MRIPELLAPAGSMDSLRAALHFGADAVYGGMKKYGLRAFAGNYDPDELKEAVTLVHSAGKKFYVTMNSYPFDDELDGFAEAAGLAAKIGVDAAIVADPGAIVTLRKKVPQLPVHVSTQANTVNVPAVELYRDLGCERVILAREMSLDRIRGLHEAIGDSIQIETFVHGASCMAYSGRCMLSAYLTGRSGNRGECAQPCRWQYAVMEEKRPGEYLPVAEDERGTYLFSARDLCLMPLLPDLCEAGVSSLKIEGRMKTEYYVAVVTGAYRQALDLLAQGRECFTEKLPALMEELRCASHRLSDTGFLLGNPETPGEAEGFWQDREYIARVVEDAGEDGTARLMLKNRFFAGDELELMTASGVRKIQAKPFVREKTGETLETLGVAGETIRMELPDSRCGDMLRGPVRNHRTENNNGNKN</sequence>
<reference evidence="1" key="1">
    <citation type="submission" date="2017-04" db="EMBL/GenBank/DDBJ databases">
        <authorList>
            <person name="Varghese N."/>
            <person name="Submissions S."/>
        </authorList>
    </citation>
    <scope>NUCLEOTIDE SEQUENCE</scope>
    <source>
        <strain evidence="1">WTE2008</strain>
    </source>
</reference>
<name>A0AC61PMY1_9FIRM</name>
<proteinExistence type="predicted"/>
<organism evidence="1 2">
    <name type="scientific">Aristaeella lactis</name>
    <dbReference type="NCBI Taxonomy" id="3046383"/>
    <lineage>
        <taxon>Bacteria</taxon>
        <taxon>Bacillati</taxon>
        <taxon>Bacillota</taxon>
        <taxon>Clostridia</taxon>
        <taxon>Eubacteriales</taxon>
        <taxon>Aristaeellaceae</taxon>
        <taxon>Aristaeella</taxon>
    </lineage>
</organism>
<comment type="caution">
    <text evidence="1">The sequence shown here is derived from an EMBL/GenBank/DDBJ whole genome shotgun (WGS) entry which is preliminary data.</text>
</comment>
<gene>
    <name evidence="1" type="ORF">SAMN06297397_2197</name>
</gene>